<proteinExistence type="predicted"/>
<dbReference type="AlphaFoldDB" id="A0A4P7XFI9"/>
<evidence type="ECO:0000313" key="1">
    <source>
        <dbReference type="EMBL" id="QCF25363.1"/>
    </source>
</evidence>
<evidence type="ECO:0000313" key="2">
    <source>
        <dbReference type="Proteomes" id="UP000298049"/>
    </source>
</evidence>
<gene>
    <name evidence="1" type="ORF">soil367_05135</name>
</gene>
<dbReference type="EMBL" id="CP031093">
    <property type="protein sequence ID" value="QCF25363.1"/>
    <property type="molecule type" value="Genomic_DNA"/>
</dbReference>
<protein>
    <submittedName>
        <fullName evidence="1">Uncharacterized protein</fullName>
    </submittedName>
</protein>
<dbReference type="KEGG" id="hmi:soil367_05135"/>
<keyword evidence="2" id="KW-1185">Reference proteome</keyword>
<reference evidence="1 2" key="1">
    <citation type="submission" date="2018-07" db="EMBL/GenBank/DDBJ databases">
        <title>Marsedoiliclastica nanhaica gen. nov. sp. nov., a novel marine hydrocarbonoclastic bacterium isolated from an in-situ enriched hydrocarbon-degrading consortium in deep-sea sediment.</title>
        <authorList>
            <person name="Dong C."/>
            <person name="Ma T."/>
            <person name="Liu R."/>
            <person name="Shao Z."/>
        </authorList>
    </citation>
    <scope>NUCLEOTIDE SEQUENCE [LARGE SCALE GENOMIC DNA]</scope>
    <source>
        <strain evidence="2">soil36-7</strain>
    </source>
</reference>
<accession>A0A4P7XFI9</accession>
<sequence length="179" mass="19897">MAMSVSELMKVFEGSPSPTMQQMDGEFAARLLAQPGKLAQFIGEVTINNPLMPGRWLCKAFRPVSDNLGRGYNSFAHFGRAVQRFPMETLIAPSRYDGRPAYTLVYGAFWSMCGAINMVDEVRQVGADLYLGIGTWGFTAAQRRVPLPFVLRGPVSPYVRDTGTRKKTFDVRQAIPALR</sequence>
<dbReference type="Proteomes" id="UP000298049">
    <property type="component" value="Chromosome"/>
</dbReference>
<organism evidence="1 2">
    <name type="scientific">Hydrocarboniclastica marina</name>
    <dbReference type="NCBI Taxonomy" id="2259620"/>
    <lineage>
        <taxon>Bacteria</taxon>
        <taxon>Pseudomonadati</taxon>
        <taxon>Pseudomonadota</taxon>
        <taxon>Gammaproteobacteria</taxon>
        <taxon>Alteromonadales</taxon>
        <taxon>Alteromonadaceae</taxon>
        <taxon>Hydrocarboniclastica</taxon>
    </lineage>
</organism>
<name>A0A4P7XFI9_9ALTE</name>